<evidence type="ECO:0000256" key="8">
    <source>
        <dbReference type="SAM" id="MobiDB-lite"/>
    </source>
</evidence>
<dbReference type="Proteomes" id="UP001630127">
    <property type="component" value="Unassembled WGS sequence"/>
</dbReference>
<dbReference type="GO" id="GO:0005634">
    <property type="term" value="C:nucleus"/>
    <property type="evidence" value="ECO:0007669"/>
    <property type="project" value="UniProtKB-SubCell"/>
</dbReference>
<evidence type="ECO:0000256" key="4">
    <source>
        <dbReference type="ARBA" id="ARBA00023015"/>
    </source>
</evidence>
<feature type="region of interest" description="Disordered" evidence="8">
    <location>
        <begin position="653"/>
        <end position="686"/>
    </location>
</feature>
<feature type="compositionally biased region" description="Basic and acidic residues" evidence="8">
    <location>
        <begin position="1064"/>
        <end position="1074"/>
    </location>
</feature>
<keyword evidence="3" id="KW-0507">mRNA processing</keyword>
<organism evidence="11 12">
    <name type="scientific">Cinchona calisaya</name>
    <dbReference type="NCBI Taxonomy" id="153742"/>
    <lineage>
        <taxon>Eukaryota</taxon>
        <taxon>Viridiplantae</taxon>
        <taxon>Streptophyta</taxon>
        <taxon>Embryophyta</taxon>
        <taxon>Tracheophyta</taxon>
        <taxon>Spermatophyta</taxon>
        <taxon>Magnoliopsida</taxon>
        <taxon>eudicotyledons</taxon>
        <taxon>Gunneridae</taxon>
        <taxon>Pentapetalae</taxon>
        <taxon>asterids</taxon>
        <taxon>lamiids</taxon>
        <taxon>Gentianales</taxon>
        <taxon>Rubiaceae</taxon>
        <taxon>Cinchonoideae</taxon>
        <taxon>Cinchoneae</taxon>
        <taxon>Cinchona</taxon>
    </lineage>
</organism>
<dbReference type="PROSITE" id="PS50812">
    <property type="entry name" value="PWWP"/>
    <property type="match status" value="1"/>
</dbReference>
<dbReference type="FunFam" id="1.25.40.90:FF:000037">
    <property type="entry name" value="Enhancer of ag-4 2"/>
    <property type="match status" value="1"/>
</dbReference>
<comment type="subcellular location">
    <subcellularLocation>
        <location evidence="1">Nucleus</location>
    </subcellularLocation>
</comment>
<feature type="region of interest" description="Disordered" evidence="8">
    <location>
        <begin position="520"/>
        <end position="539"/>
    </location>
</feature>
<feature type="compositionally biased region" description="Polar residues" evidence="8">
    <location>
        <begin position="749"/>
        <end position="759"/>
    </location>
</feature>
<keyword evidence="6" id="KW-0804">Transcription</keyword>
<feature type="region of interest" description="Disordered" evidence="8">
    <location>
        <begin position="348"/>
        <end position="373"/>
    </location>
</feature>
<evidence type="ECO:0000256" key="7">
    <source>
        <dbReference type="ARBA" id="ARBA00023242"/>
    </source>
</evidence>
<evidence type="ECO:0000256" key="3">
    <source>
        <dbReference type="ARBA" id="ARBA00022664"/>
    </source>
</evidence>
<feature type="compositionally biased region" description="Polar residues" evidence="8">
    <location>
        <begin position="229"/>
        <end position="244"/>
    </location>
</feature>
<dbReference type="Gene3D" id="1.25.40.90">
    <property type="match status" value="1"/>
</dbReference>
<feature type="region of interest" description="Disordered" evidence="8">
    <location>
        <begin position="1048"/>
        <end position="1074"/>
    </location>
</feature>
<evidence type="ECO:0000256" key="2">
    <source>
        <dbReference type="ARBA" id="ARBA00022473"/>
    </source>
</evidence>
<sequence length="1403" mass="153007">MAPSRRKGANKAAAAAAAACRQWKVGDLVLAKVKGFQPWPAAVSEPEKWGYATDWKKVLVYFFGTQQIAFCNPADVEAFTEEKKQSLLGRRHGKGADFVRAVHEIIESYEKLKKQDHVNNATATIEHAPVSEDNLGELLNKVYPNGETSATTFQLCQKNRPPAAEEEDDVNINSESAAAFTGKDGWQDRDMVNSSLVVTEMALSHTDSSREIFGSTESQNCFTCRGPPSAQQAGSTSKADSTKHQNFISHTRNITASVLRDGFGGRNKRIRKSPDVFGCHEVESLDLISNGSIEGNNSEILTADSDSLSLNEGSTVESECKAIQADTVIELRQRTELSRRLDLQTNGVHKKKRMPNRKRPNKGAEFTARPDEKIASDADVVKSEHILHGDQERSTERCLNEDGDEHLPLVKRARVRMGRALSTQNELATSVDMEKPPEVCDSLSDQFHVSCDREGDGTDQNPFPAIGEMENSSPPNKYHALKDRIWEVRKNQHFANSLDGEAALPPSKRLHRALEAMSANAAEDNQPASDGPSTTKVDTSGCCSSFSDDCSKLSLERKSGSGFGASIAEDNENIRNRKSHNGASEFSIQSDLPIENDMLPSAEVVTLYSSDGAKHKSSKEEMDSSDGKNLLGSSSCDRLDTVVVLECSKSPSTKWAHVNSPGSPGVLLPSHDDGKSESSKPSEKLDNITSQISSNLLSGDNITNLSPHAGTNMQKDSADDNFDETIKLCQMIPEENQQDTGMSKDVEESTLTTRDSSATLCPVPMDVSNGNEDQDQSCSNSVSEDHSWDKTISVTQPSSSMTDGLNSVVCAVPHTSTCNVSASVNNSVQVNGSCSPSFHSHPNIPKVAGKWNYKEAHAALTSFEAILGTLTRTKESIGRATRSAIDCAKAGVAAKVVEILAYNLEHKSSLHRKVDLFFLVDSIAQCSRGLKGDVGGIYPSAILAVLPRLLSAAVPPGSSSQENRKQCLKVLRVWQERRILPESIVRHHIRELDSFCGSSCPRVFSRRSRNERAFDDPIRQMEGMLVDEYGSNSSIQLPGFHMPPMLRDGDNGADSDGESFEAVTPEHDTRRSDGEMKPIPVVEKHRLVLEDVDGELEMEDLAPSSKAVMPTSNSAGADILQTSIGTLVAASFAPPLPKDVPPMLPPLPISPPPPPPPPLPLLPRASFPLPSERLDCISNCLSSENVEDDLYNYTAEQPITPGVNHTLSDDVRCSTHSRIDFHSQVPKQIPNSTNCSFSNPSVSLPPICAVNNIPLADGAFNNSFCLRPPHPASSNQFSYVQADQRVQSHRDIPPPSHPNRFHLQNTENGNFYRDRDSMKLASCDIGEHWRTPPPFLGPRYPEGSRMPYAPAPYAGQLGEPALPSNPWAFPPRAMNHRTLMPHRPPAGGPIPVAARGPNCWRPR</sequence>
<name>A0ABD3AJM7_9GENT</name>
<feature type="domain" description="PWWP" evidence="9">
    <location>
        <begin position="25"/>
        <end position="82"/>
    </location>
</feature>
<protein>
    <submittedName>
        <fullName evidence="11">Uncharacterized protein</fullName>
    </submittedName>
</protein>
<feature type="region of interest" description="Disordered" evidence="8">
    <location>
        <begin position="612"/>
        <end position="631"/>
    </location>
</feature>
<evidence type="ECO:0000259" key="9">
    <source>
        <dbReference type="PROSITE" id="PS50812"/>
    </source>
</evidence>
<feature type="region of interest" description="Disordered" evidence="8">
    <location>
        <begin position="1288"/>
        <end position="1310"/>
    </location>
</feature>
<feature type="compositionally biased region" description="Basic and acidic residues" evidence="8">
    <location>
        <begin position="612"/>
        <end position="626"/>
    </location>
</feature>
<dbReference type="SMART" id="SM00293">
    <property type="entry name" value="PWWP"/>
    <property type="match status" value="1"/>
</dbReference>
<dbReference type="PANTHER" id="PTHR12550:SF49">
    <property type="entry name" value="PROTEIN HUA2-LIKE 2-RELATED"/>
    <property type="match status" value="1"/>
</dbReference>
<feature type="domain" description="CID" evidence="10">
    <location>
        <begin position="855"/>
        <end position="996"/>
    </location>
</feature>
<dbReference type="InterPro" id="IPR000313">
    <property type="entry name" value="PWWP_dom"/>
</dbReference>
<dbReference type="GO" id="GO:0009908">
    <property type="term" value="P:flower development"/>
    <property type="evidence" value="ECO:0007669"/>
    <property type="project" value="UniProtKB-KW"/>
</dbReference>
<dbReference type="EMBL" id="JBJUIK010000004">
    <property type="protein sequence ID" value="KAL3531370.1"/>
    <property type="molecule type" value="Genomic_DNA"/>
</dbReference>
<dbReference type="PANTHER" id="PTHR12550">
    <property type="entry name" value="HEPATOMA-DERIVED GROWTH FACTOR-RELATED"/>
    <property type="match status" value="1"/>
</dbReference>
<feature type="region of interest" description="Disordered" evidence="8">
    <location>
        <begin position="223"/>
        <end position="244"/>
    </location>
</feature>
<keyword evidence="2" id="KW-0217">Developmental protein</keyword>
<dbReference type="CDD" id="cd20147">
    <property type="entry name" value="PWWP_HULK"/>
    <property type="match status" value="1"/>
</dbReference>
<reference evidence="11 12" key="1">
    <citation type="submission" date="2024-11" db="EMBL/GenBank/DDBJ databases">
        <title>A near-complete genome assembly of Cinchona calisaya.</title>
        <authorList>
            <person name="Lian D.C."/>
            <person name="Zhao X.W."/>
            <person name="Wei L."/>
        </authorList>
    </citation>
    <scope>NUCLEOTIDE SEQUENCE [LARGE SCALE GENOMIC DNA]</scope>
    <source>
        <tissue evidence="11">Nenye</tissue>
    </source>
</reference>
<dbReference type="Gene3D" id="2.30.30.140">
    <property type="match status" value="1"/>
</dbReference>
<dbReference type="PROSITE" id="PS51391">
    <property type="entry name" value="CID"/>
    <property type="match status" value="1"/>
</dbReference>
<evidence type="ECO:0000259" key="10">
    <source>
        <dbReference type="PROSITE" id="PS51391"/>
    </source>
</evidence>
<feature type="compositionally biased region" description="Polar residues" evidence="8">
    <location>
        <begin position="526"/>
        <end position="537"/>
    </location>
</feature>
<keyword evidence="4" id="KW-0805">Transcription regulation</keyword>
<proteinExistence type="predicted"/>
<evidence type="ECO:0000313" key="11">
    <source>
        <dbReference type="EMBL" id="KAL3531370.1"/>
    </source>
</evidence>
<keyword evidence="5" id="KW-0287">Flowering</keyword>
<evidence type="ECO:0000256" key="6">
    <source>
        <dbReference type="ARBA" id="ARBA00023163"/>
    </source>
</evidence>
<evidence type="ECO:0000256" key="1">
    <source>
        <dbReference type="ARBA" id="ARBA00004123"/>
    </source>
</evidence>
<keyword evidence="7" id="KW-0539">Nucleus</keyword>
<gene>
    <name evidence="11" type="ORF">ACH5RR_010692</name>
</gene>
<dbReference type="Pfam" id="PF04818">
    <property type="entry name" value="CID"/>
    <property type="match status" value="1"/>
</dbReference>
<dbReference type="SMART" id="SM00582">
    <property type="entry name" value="RPR"/>
    <property type="match status" value="1"/>
</dbReference>
<keyword evidence="12" id="KW-1185">Reference proteome</keyword>
<accession>A0ABD3AJM7</accession>
<dbReference type="SUPFAM" id="SSF63748">
    <property type="entry name" value="Tudor/PWWP/MBT"/>
    <property type="match status" value="1"/>
</dbReference>
<dbReference type="Pfam" id="PF00855">
    <property type="entry name" value="PWWP"/>
    <property type="match status" value="1"/>
</dbReference>
<dbReference type="InterPro" id="IPR008942">
    <property type="entry name" value="ENTH_VHS"/>
</dbReference>
<evidence type="ECO:0000256" key="5">
    <source>
        <dbReference type="ARBA" id="ARBA00023089"/>
    </source>
</evidence>
<feature type="region of interest" description="Disordered" evidence="8">
    <location>
        <begin position="735"/>
        <end position="762"/>
    </location>
</feature>
<dbReference type="GO" id="GO:0006397">
    <property type="term" value="P:mRNA processing"/>
    <property type="evidence" value="ECO:0007669"/>
    <property type="project" value="UniProtKB-KW"/>
</dbReference>
<evidence type="ECO:0000313" key="12">
    <source>
        <dbReference type="Proteomes" id="UP001630127"/>
    </source>
</evidence>
<comment type="caution">
    <text evidence="11">The sequence shown here is derived from an EMBL/GenBank/DDBJ whole genome shotgun (WGS) entry which is preliminary data.</text>
</comment>
<feature type="region of interest" description="Disordered" evidence="8">
    <location>
        <begin position="1382"/>
        <end position="1403"/>
    </location>
</feature>
<feature type="compositionally biased region" description="Basic residues" evidence="8">
    <location>
        <begin position="348"/>
        <end position="361"/>
    </location>
</feature>
<feature type="compositionally biased region" description="Basic and acidic residues" evidence="8">
    <location>
        <begin position="670"/>
        <end position="686"/>
    </location>
</feature>
<dbReference type="InterPro" id="IPR006569">
    <property type="entry name" value="CID_dom"/>
</dbReference>